<proteinExistence type="predicted"/>
<evidence type="ECO:0000313" key="1">
    <source>
        <dbReference type="EMBL" id="MFC5825995.1"/>
    </source>
</evidence>
<protein>
    <submittedName>
        <fullName evidence="1">SMP-30/gluconolactonase/LRE family protein</fullName>
    </submittedName>
</protein>
<comment type="caution">
    <text evidence="1">The sequence shown here is derived from an EMBL/GenBank/DDBJ whole genome shotgun (WGS) entry which is preliminary data.</text>
</comment>
<sequence length="271" mass="28699">MAENIVVLEDGTICASLLSGAVWSSNGESERVVPDRTDAITVGLVSDADHRLYSAVRSADGTVTGIWRREARRHWTRYAAAEAGAGLNGITFAEDGTLFAADSEQGEILYCPPGQDTLKLWLADERLAPTTREDPMTSTGVNGVKVWDGDLWATNSAQGTVLRIGIEAGGPGEVRQVYDGIPADDFAFDASGVLYLALHPRDTVLRITPDGVRTVLATEADGLDGPSAIAVAADGLLVTSLGMLGTRHEPNIVHLPLEVAASALPRPRMAR</sequence>
<dbReference type="PANTHER" id="PTHR42060">
    <property type="entry name" value="NHL REPEAT-CONTAINING PROTEIN-RELATED"/>
    <property type="match status" value="1"/>
</dbReference>
<name>A0ABW1CJS1_9ACTN</name>
<dbReference type="EMBL" id="JBHSPA010000023">
    <property type="protein sequence ID" value="MFC5825995.1"/>
    <property type="molecule type" value="Genomic_DNA"/>
</dbReference>
<dbReference type="InterPro" id="IPR011042">
    <property type="entry name" value="6-blade_b-propeller_TolB-like"/>
</dbReference>
<dbReference type="PANTHER" id="PTHR42060:SF1">
    <property type="entry name" value="NHL REPEAT-CONTAINING PROTEIN"/>
    <property type="match status" value="1"/>
</dbReference>
<dbReference type="Gene3D" id="2.120.10.30">
    <property type="entry name" value="TolB, C-terminal domain"/>
    <property type="match status" value="1"/>
</dbReference>
<evidence type="ECO:0000313" key="2">
    <source>
        <dbReference type="Proteomes" id="UP001596058"/>
    </source>
</evidence>
<reference evidence="2" key="1">
    <citation type="journal article" date="2019" name="Int. J. Syst. Evol. Microbiol.">
        <title>The Global Catalogue of Microorganisms (GCM) 10K type strain sequencing project: providing services to taxonomists for standard genome sequencing and annotation.</title>
        <authorList>
            <consortium name="The Broad Institute Genomics Platform"/>
            <consortium name="The Broad Institute Genome Sequencing Center for Infectious Disease"/>
            <person name="Wu L."/>
            <person name="Ma J."/>
        </authorList>
    </citation>
    <scope>NUCLEOTIDE SEQUENCE [LARGE SCALE GENOMIC DNA]</scope>
    <source>
        <strain evidence="2">CCUG 53903</strain>
    </source>
</reference>
<dbReference type="SUPFAM" id="SSF63829">
    <property type="entry name" value="Calcium-dependent phosphotriesterase"/>
    <property type="match status" value="1"/>
</dbReference>
<gene>
    <name evidence="1" type="ORF">ACFPZ3_19190</name>
</gene>
<dbReference type="InterPro" id="IPR052998">
    <property type="entry name" value="Hetero-Diels-Alderase-like"/>
</dbReference>
<dbReference type="Proteomes" id="UP001596058">
    <property type="component" value="Unassembled WGS sequence"/>
</dbReference>
<keyword evidence="2" id="KW-1185">Reference proteome</keyword>
<organism evidence="1 2">
    <name type="scientific">Nonomuraea insulae</name>
    <dbReference type="NCBI Taxonomy" id="1616787"/>
    <lineage>
        <taxon>Bacteria</taxon>
        <taxon>Bacillati</taxon>
        <taxon>Actinomycetota</taxon>
        <taxon>Actinomycetes</taxon>
        <taxon>Streptosporangiales</taxon>
        <taxon>Streptosporangiaceae</taxon>
        <taxon>Nonomuraea</taxon>
    </lineage>
</organism>
<dbReference type="RefSeq" id="WP_379515504.1">
    <property type="nucleotide sequence ID" value="NZ_JBHSPA010000023.1"/>
</dbReference>
<accession>A0ABW1CJS1</accession>